<evidence type="ECO:0000259" key="8">
    <source>
        <dbReference type="PROSITE" id="PS50016"/>
    </source>
</evidence>
<feature type="compositionally biased region" description="Low complexity" evidence="7">
    <location>
        <begin position="630"/>
        <end position="641"/>
    </location>
</feature>
<feature type="compositionally biased region" description="Basic and acidic residues" evidence="7">
    <location>
        <begin position="563"/>
        <end position="573"/>
    </location>
</feature>
<keyword evidence="2 6" id="KW-0863">Zinc-finger</keyword>
<gene>
    <name evidence="9" type="ORF">URODEC1_LOCUS113972</name>
</gene>
<dbReference type="PROSITE" id="PS50016">
    <property type="entry name" value="ZF_PHD_2"/>
    <property type="match status" value="1"/>
</dbReference>
<feature type="region of interest" description="Disordered" evidence="7">
    <location>
        <begin position="966"/>
        <end position="996"/>
    </location>
</feature>
<feature type="compositionally biased region" description="Polar residues" evidence="7">
    <location>
        <begin position="1215"/>
        <end position="1226"/>
    </location>
</feature>
<feature type="region of interest" description="Disordered" evidence="7">
    <location>
        <begin position="1159"/>
        <end position="1226"/>
    </location>
</feature>
<dbReference type="SMART" id="SM00249">
    <property type="entry name" value="PHD"/>
    <property type="match status" value="1"/>
</dbReference>
<protein>
    <recommendedName>
        <fullName evidence="8">PHD-type domain-containing protein</fullName>
    </recommendedName>
</protein>
<evidence type="ECO:0000256" key="2">
    <source>
        <dbReference type="ARBA" id="ARBA00022771"/>
    </source>
</evidence>
<evidence type="ECO:0000256" key="1">
    <source>
        <dbReference type="ARBA" id="ARBA00022723"/>
    </source>
</evidence>
<evidence type="ECO:0000256" key="7">
    <source>
        <dbReference type="SAM" id="MobiDB-lite"/>
    </source>
</evidence>
<dbReference type="Proteomes" id="UP001497457">
    <property type="component" value="Chromosome 8b"/>
</dbReference>
<accession>A0ABC9GCN4</accession>
<keyword evidence="10" id="KW-1185">Reference proteome</keyword>
<dbReference type="PANTHER" id="PTHR33304:SF61">
    <property type="entry name" value="RING_FYVE_PHD ZINC FINGER SUPERFAMILY PROTEIN"/>
    <property type="match status" value="1"/>
</dbReference>
<dbReference type="EMBL" id="OZ075118">
    <property type="protein sequence ID" value="CAL5090720.1"/>
    <property type="molecule type" value="Genomic_DNA"/>
</dbReference>
<dbReference type="InterPro" id="IPR056280">
    <property type="entry name" value="AIPP2-like_SPOC"/>
</dbReference>
<evidence type="ECO:0000256" key="6">
    <source>
        <dbReference type="PROSITE-ProRule" id="PRU00146"/>
    </source>
</evidence>
<dbReference type="InterPro" id="IPR013083">
    <property type="entry name" value="Znf_RING/FYVE/PHD"/>
</dbReference>
<feature type="compositionally biased region" description="Basic and acidic residues" evidence="7">
    <location>
        <begin position="302"/>
        <end position="318"/>
    </location>
</feature>
<dbReference type="InterPro" id="IPR019787">
    <property type="entry name" value="Znf_PHD-finger"/>
</dbReference>
<dbReference type="AlphaFoldDB" id="A0ABC9GCN4"/>
<dbReference type="InterPro" id="IPR001965">
    <property type="entry name" value="Znf_PHD"/>
</dbReference>
<dbReference type="SUPFAM" id="SSF57903">
    <property type="entry name" value="FYVE/PHD zinc finger"/>
    <property type="match status" value="1"/>
</dbReference>
<feature type="compositionally biased region" description="Basic and acidic residues" evidence="7">
    <location>
        <begin position="348"/>
        <end position="357"/>
    </location>
</feature>
<feature type="compositionally biased region" description="Basic and acidic residues" evidence="7">
    <location>
        <begin position="161"/>
        <end position="175"/>
    </location>
</feature>
<feature type="region of interest" description="Disordered" evidence="7">
    <location>
        <begin position="559"/>
        <end position="581"/>
    </location>
</feature>
<evidence type="ECO:0000313" key="10">
    <source>
        <dbReference type="Proteomes" id="UP001497457"/>
    </source>
</evidence>
<keyword evidence="4" id="KW-0805">Transcription regulation</keyword>
<dbReference type="Gene3D" id="3.30.40.10">
    <property type="entry name" value="Zinc/RING finger domain, C3HC4 (zinc finger)"/>
    <property type="match status" value="1"/>
</dbReference>
<feature type="region of interest" description="Disordered" evidence="7">
    <location>
        <begin position="302"/>
        <end position="361"/>
    </location>
</feature>
<dbReference type="InterPro" id="IPR049914">
    <property type="entry name" value="PHD1-3/5-6"/>
</dbReference>
<feature type="region of interest" description="Disordered" evidence="7">
    <location>
        <begin position="25"/>
        <end position="193"/>
    </location>
</feature>
<reference evidence="10" key="1">
    <citation type="submission" date="2024-06" db="EMBL/GenBank/DDBJ databases">
        <authorList>
            <person name="Ryan C."/>
        </authorList>
    </citation>
    <scope>NUCLEOTIDE SEQUENCE [LARGE SCALE GENOMIC DNA]</scope>
</reference>
<feature type="region of interest" description="Disordered" evidence="7">
    <location>
        <begin position="620"/>
        <end position="641"/>
    </location>
</feature>
<dbReference type="InterPro" id="IPR011011">
    <property type="entry name" value="Znf_FYVE_PHD"/>
</dbReference>
<keyword evidence="1" id="KW-0479">Metal-binding</keyword>
<dbReference type="GO" id="GO:0008270">
    <property type="term" value="F:zinc ion binding"/>
    <property type="evidence" value="ECO:0007669"/>
    <property type="project" value="UniProtKB-KW"/>
</dbReference>
<feature type="compositionally biased region" description="Polar residues" evidence="7">
    <location>
        <begin position="121"/>
        <end position="137"/>
    </location>
</feature>
<evidence type="ECO:0000256" key="3">
    <source>
        <dbReference type="ARBA" id="ARBA00022833"/>
    </source>
</evidence>
<keyword evidence="3" id="KW-0862">Zinc</keyword>
<dbReference type="Pfam" id="PF23121">
    <property type="entry name" value="SPOC_AIPP2"/>
    <property type="match status" value="1"/>
</dbReference>
<evidence type="ECO:0000256" key="4">
    <source>
        <dbReference type="ARBA" id="ARBA00023015"/>
    </source>
</evidence>
<feature type="domain" description="PHD-type" evidence="8">
    <location>
        <begin position="196"/>
        <end position="247"/>
    </location>
</feature>
<sequence length="1226" mass="133222">MRLRNADRAARSRNNVASWISEIKDTPNVPVRKKRGRRAPSKRLRDKKVVKEIDSDDADTDEGQVGKNQSVVHSEDHVDGRTGTGLQKTGQSGNSSDGPSSASEEQDNSTNSKDILRKGSSETSKNISGSSTRSRQGASHLEQEGADEDGSHAQAAVMNKGADDKSSSREIKDDVSDAQVNTTSSDDKSSEEVEDVKVCDICGDVGEEEKLAVCSRCNDGAEHTYCMRVMMEDVPESEWLCEDCQTAAESEKEKKLEKSQVKVGTSKWQSFEGEMNKPVIAPKSRSSSDIELEAENVGNKEVDTANKGNDTVKNRMEEDAPITSSIRDTTSDMGADSRKRMPLSRESSFAHEADKGKQPSQVGTLLVSNATKNQAPQPRGQLTKSTSFNNSKVPKVKQLMNEVPQKPKNLKESWSSLIKKEGPISMTTKSATFKKPKPCEPAIKAKPPAEELGVVNQLVSQNVTNDQCSSILGTPSTTAPMVAPVISKPDTTAQPIATGNNTADSNNLGTAHLQGGKTYTGELKKPPLAKVPGSSILPNAERSLGGILGPSAQRKVIQSSDPSHWDTKIKDPAGFRQGASSGNRTIRCQRCNEAGHLTQFCAVDKLRVSAVKPLSDRNLKDVSAKRNRTSETSTSAATERVASIPGNQSEQILNCGTYQNLIMPKDVLPASFGHVKKSAPLSAQGNEQDMRYLLSTPTSVEHSKIKFKDDHPTLSATGISADNGRTMPIDRRDGSAQAFSTGDEPMASTVPELDWIWQGGFELRRTGRSPELCDGFQAHLSCSASQLVLEVAKKFPSKVQLEEVPRQSSWPRQFQENGPTYDNVGLFFFARDIQSYENHYSKLVENMLKNDLVLRGSVDAVELLIFPSNILSNNFQRWNMFYFLWGVFRVSRKDCLNLPSDVSTSRLEPKFNADPQAADPSTSVLSSSLSFSKDRNSFAEQDTSLLKPANCLPRLESNHEVCLNGENSMNQPLSGRALDDRLDSTNSNGATDQKPDVKTLDTFAGNVNERDFDVNTVAVACSVSTRQEEPGKENTAIDLNDAEDPMDIDHVNTSEICTGSQASGGARKRNFEMANGAAEVDQVLEHKKIKLDTVVPTSYGLSENTNNGRLSSKVHPLAASSVDDVTSNKSMAGTSSSDRKCVFPLDLNAVDNAVSENIVNIPSSNDEESLEPVPSKVGEEQATSITGPLSLSLAFPSRKEQAGKPQSEPRGQFPERNNTSSIWGQQ</sequence>
<dbReference type="PANTHER" id="PTHR33304">
    <property type="match status" value="1"/>
</dbReference>
<evidence type="ECO:0000256" key="5">
    <source>
        <dbReference type="ARBA" id="ARBA00023163"/>
    </source>
</evidence>
<feature type="compositionally biased region" description="Basic residues" evidence="7">
    <location>
        <begin position="31"/>
        <end position="46"/>
    </location>
</feature>
<feature type="compositionally biased region" description="Polar residues" evidence="7">
    <location>
        <begin position="322"/>
        <end position="332"/>
    </location>
</feature>
<feature type="compositionally biased region" description="Low complexity" evidence="7">
    <location>
        <begin position="90"/>
        <end position="103"/>
    </location>
</feature>
<keyword evidence="5" id="KW-0804">Transcription</keyword>
<organism evidence="9 10">
    <name type="scientific">Urochloa decumbens</name>
    <dbReference type="NCBI Taxonomy" id="240449"/>
    <lineage>
        <taxon>Eukaryota</taxon>
        <taxon>Viridiplantae</taxon>
        <taxon>Streptophyta</taxon>
        <taxon>Embryophyta</taxon>
        <taxon>Tracheophyta</taxon>
        <taxon>Spermatophyta</taxon>
        <taxon>Magnoliopsida</taxon>
        <taxon>Liliopsida</taxon>
        <taxon>Poales</taxon>
        <taxon>Poaceae</taxon>
        <taxon>PACMAD clade</taxon>
        <taxon>Panicoideae</taxon>
        <taxon>Panicodae</taxon>
        <taxon>Paniceae</taxon>
        <taxon>Melinidinae</taxon>
        <taxon>Urochloa</taxon>
    </lineage>
</organism>
<evidence type="ECO:0000313" key="9">
    <source>
        <dbReference type="EMBL" id="CAL5090720.1"/>
    </source>
</evidence>
<proteinExistence type="predicted"/>
<reference evidence="9 10" key="2">
    <citation type="submission" date="2024-10" db="EMBL/GenBank/DDBJ databases">
        <authorList>
            <person name="Ryan C."/>
        </authorList>
    </citation>
    <scope>NUCLEOTIDE SEQUENCE [LARGE SCALE GENOMIC DNA]</scope>
</reference>
<name>A0ABC9GCN4_9POAL</name>